<protein>
    <recommendedName>
        <fullName evidence="3">Replication-relaxation</fullName>
    </recommendedName>
</protein>
<dbReference type="Pfam" id="PF13814">
    <property type="entry name" value="Replic_Relax"/>
    <property type="match status" value="1"/>
</dbReference>
<proteinExistence type="predicted"/>
<evidence type="ECO:0000313" key="2">
    <source>
        <dbReference type="Proteomes" id="UP001165240"/>
    </source>
</evidence>
<dbReference type="EMBL" id="BSYK01000005">
    <property type="protein sequence ID" value="GMG76968.1"/>
    <property type="molecule type" value="Genomic_DNA"/>
</dbReference>
<sequence length="281" mass="32642">MKKYITLNEQDTDLLIKLHDFIYIDSNFIVDHILTNYADRKYVMQRLRLLEESKHIKSFTVPMPGYEKPGNLYTLDAFGVEIVEELQGFSKWQKKWSTDVPAWYQHQLMLNRLVLSYTKQAEEVGLAVKEWIPEARGTFQYGKAKSDVIKPDGVLVVGEADSEQNIGLFIELERSVAKRQNTLQKIIRYNDFLKRGKETLEKYDLYVGFEEPVLDWRVLFIAGNETNTKKTIRDILSIPGQERSHIKIPVLAATLEEAQKDAFGDIYHYVFSESLDVKRGL</sequence>
<evidence type="ECO:0008006" key="3">
    <source>
        <dbReference type="Google" id="ProtNLM"/>
    </source>
</evidence>
<name>A0AAX6BTB6_PRIMG</name>
<dbReference type="InterPro" id="IPR025855">
    <property type="entry name" value="Replic_Relax"/>
</dbReference>
<dbReference type="Proteomes" id="UP001165240">
    <property type="component" value="Unassembled WGS sequence"/>
</dbReference>
<evidence type="ECO:0000313" key="1">
    <source>
        <dbReference type="EMBL" id="GMG76968.1"/>
    </source>
</evidence>
<accession>A0AAX6BTB6</accession>
<gene>
    <name evidence="1" type="ORF">ShirakiTB12_54370</name>
</gene>
<dbReference type="AlphaFoldDB" id="A0AAX6BTB6"/>
<comment type="caution">
    <text evidence="1">The sequence shown here is derived from an EMBL/GenBank/DDBJ whole genome shotgun (WGS) entry which is preliminary data.</text>
</comment>
<dbReference type="RefSeq" id="WP_310876691.1">
    <property type="nucleotide sequence ID" value="NZ_BSYK01000005.1"/>
</dbReference>
<organism evidence="1 2">
    <name type="scientific">Priestia megaterium</name>
    <name type="common">Bacillus megaterium</name>
    <dbReference type="NCBI Taxonomy" id="1404"/>
    <lineage>
        <taxon>Bacteria</taxon>
        <taxon>Bacillati</taxon>
        <taxon>Bacillota</taxon>
        <taxon>Bacilli</taxon>
        <taxon>Bacillales</taxon>
        <taxon>Bacillaceae</taxon>
        <taxon>Priestia</taxon>
    </lineage>
</organism>
<reference evidence="1" key="1">
    <citation type="journal article" date="2024" name="Appl Microbiol">
        <title>Effect of kuratsuki Bacillus and Priestia on Taste of Sake.</title>
        <authorList>
            <person name="Kobayashi K."/>
            <person name="Nishida H."/>
        </authorList>
    </citation>
    <scope>NUCLEOTIDE SEQUENCE</scope>
    <source>
        <strain evidence="1">B-12</strain>
    </source>
</reference>